<dbReference type="PANTHER" id="PTHR32060">
    <property type="entry name" value="TAIL-SPECIFIC PROTEASE"/>
    <property type="match status" value="1"/>
</dbReference>
<dbReference type="PANTHER" id="PTHR32060:SF30">
    <property type="entry name" value="CARBOXY-TERMINAL PROCESSING PROTEASE CTPA"/>
    <property type="match status" value="1"/>
</dbReference>
<dbReference type="EMBL" id="NDHY01000012">
    <property type="protein sequence ID" value="RIH99786.1"/>
    <property type="molecule type" value="Genomic_DNA"/>
</dbReference>
<evidence type="ECO:0000256" key="5">
    <source>
        <dbReference type="RuleBase" id="RU004404"/>
    </source>
</evidence>
<sequence>MKVKISILALFFLLSCGNALAETTKEKGMFDQLRRLARTIELIRREYVDEVDLDKLIEGALRGMLNALDPASQFLDAESFEEIMIRSKGEFEGVGMTITIRDKVLTVIAPLKGFPAARAGIRAGDKIIEIDGESTMPLTLMESVHRLRGPAGTDVTITIVREGDVLPEITLTREKIELVSVEEELLEDNIGHIHIIHFHQDTPEEFVKALQSLKERGMESLILDLRGNSGGLLDAAIKVTDKFLNKGKLIVRVEGRRDFYEFLSQQHPLFEHPLIVLIDGGSASGAEIIAGAIKDWGRGILVGERTFGKASVQAVISLGDGSHIRLTTARYFTPGGYTIHDEGIAPDILIERIEKIEEKEVPDPQLEAAINILKAWPFFKEIHLRDTLQKHICQRQE</sequence>
<keyword evidence="4 5" id="KW-0720">Serine protease</keyword>
<comment type="similarity">
    <text evidence="1 5">Belongs to the peptidase S41A family.</text>
</comment>
<dbReference type="InterPro" id="IPR036034">
    <property type="entry name" value="PDZ_sf"/>
</dbReference>
<dbReference type="CDD" id="cd07560">
    <property type="entry name" value="Peptidase_S41_CPP"/>
    <property type="match status" value="1"/>
</dbReference>
<dbReference type="PROSITE" id="PS50106">
    <property type="entry name" value="PDZ"/>
    <property type="match status" value="1"/>
</dbReference>
<dbReference type="PROSITE" id="PS51257">
    <property type="entry name" value="PROKAR_LIPOPROTEIN"/>
    <property type="match status" value="1"/>
</dbReference>
<evidence type="ECO:0000256" key="1">
    <source>
        <dbReference type="ARBA" id="ARBA00009179"/>
    </source>
</evidence>
<dbReference type="InterPro" id="IPR055210">
    <property type="entry name" value="CtpA/B_N"/>
</dbReference>
<name>A0A399FV09_UNCN2</name>
<dbReference type="Gene3D" id="3.30.750.44">
    <property type="match status" value="1"/>
</dbReference>
<dbReference type="InterPro" id="IPR005151">
    <property type="entry name" value="Tail-specific_protease"/>
</dbReference>
<evidence type="ECO:0000256" key="3">
    <source>
        <dbReference type="ARBA" id="ARBA00022801"/>
    </source>
</evidence>
<dbReference type="GO" id="GO:0004175">
    <property type="term" value="F:endopeptidase activity"/>
    <property type="evidence" value="ECO:0007669"/>
    <property type="project" value="TreeGrafter"/>
</dbReference>
<dbReference type="Pfam" id="PF22694">
    <property type="entry name" value="CtpB_N-like"/>
    <property type="match status" value="1"/>
</dbReference>
<dbReference type="InterPro" id="IPR029045">
    <property type="entry name" value="ClpP/crotonase-like_dom_sf"/>
</dbReference>
<evidence type="ECO:0000256" key="2">
    <source>
        <dbReference type="ARBA" id="ARBA00022670"/>
    </source>
</evidence>
<dbReference type="GO" id="GO:0007165">
    <property type="term" value="P:signal transduction"/>
    <property type="evidence" value="ECO:0007669"/>
    <property type="project" value="TreeGrafter"/>
</dbReference>
<proteinExistence type="inferred from homology"/>
<dbReference type="Pfam" id="PF17820">
    <property type="entry name" value="PDZ_6"/>
    <property type="match status" value="1"/>
</dbReference>
<dbReference type="SMART" id="SM00228">
    <property type="entry name" value="PDZ"/>
    <property type="match status" value="1"/>
</dbReference>
<evidence type="ECO:0000313" key="8">
    <source>
        <dbReference type="EMBL" id="RIH99786.1"/>
    </source>
</evidence>
<feature type="chain" id="PRO_5017293670" evidence="6">
    <location>
        <begin position="22"/>
        <end position="397"/>
    </location>
</feature>
<dbReference type="NCBIfam" id="TIGR00225">
    <property type="entry name" value="prc"/>
    <property type="match status" value="1"/>
</dbReference>
<keyword evidence="3 5" id="KW-0378">Hydrolase</keyword>
<dbReference type="InterPro" id="IPR001478">
    <property type="entry name" value="PDZ"/>
</dbReference>
<dbReference type="InterPro" id="IPR004447">
    <property type="entry name" value="Peptidase_S41A"/>
</dbReference>
<dbReference type="GO" id="GO:0008236">
    <property type="term" value="F:serine-type peptidase activity"/>
    <property type="evidence" value="ECO:0007669"/>
    <property type="project" value="UniProtKB-KW"/>
</dbReference>
<evidence type="ECO:0000259" key="7">
    <source>
        <dbReference type="PROSITE" id="PS50106"/>
    </source>
</evidence>
<gene>
    <name evidence="8" type="ORF">B9J77_04585</name>
</gene>
<dbReference type="SUPFAM" id="SSF50156">
    <property type="entry name" value="PDZ domain-like"/>
    <property type="match status" value="1"/>
</dbReference>
<reference evidence="8 9" key="1">
    <citation type="submission" date="2018-08" db="EMBL/GenBank/DDBJ databases">
        <title>Draft genome of candidate division NPL-UPA2 bacterium Unc8 that adapted to ultra-basic serpentinizing groundwater.</title>
        <authorList>
            <person name="Ishii S."/>
            <person name="Suzuki S."/>
            <person name="Nealson K.H."/>
        </authorList>
    </citation>
    <scope>NUCLEOTIDE SEQUENCE [LARGE SCALE GENOMIC DNA]</scope>
    <source>
        <strain evidence="8">Unc8</strain>
    </source>
</reference>
<dbReference type="FunFam" id="2.30.42.10:FF:000063">
    <property type="entry name" value="Peptidase, S41 family"/>
    <property type="match status" value="1"/>
</dbReference>
<feature type="signal peptide" evidence="6">
    <location>
        <begin position="1"/>
        <end position="21"/>
    </location>
</feature>
<keyword evidence="6" id="KW-0732">Signal</keyword>
<comment type="caution">
    <text evidence="8">The sequence shown here is derived from an EMBL/GenBank/DDBJ whole genome shotgun (WGS) entry which is preliminary data.</text>
</comment>
<protein>
    <submittedName>
        <fullName evidence="8">S41 family peptidase</fullName>
    </submittedName>
</protein>
<dbReference type="CDD" id="cd06782">
    <property type="entry name" value="cpPDZ_CPP-like"/>
    <property type="match status" value="1"/>
</dbReference>
<keyword evidence="2 5" id="KW-0645">Protease</keyword>
<dbReference type="InterPro" id="IPR041489">
    <property type="entry name" value="PDZ_6"/>
</dbReference>
<dbReference type="GO" id="GO:0006508">
    <property type="term" value="P:proteolysis"/>
    <property type="evidence" value="ECO:0007669"/>
    <property type="project" value="UniProtKB-KW"/>
</dbReference>
<evidence type="ECO:0000256" key="6">
    <source>
        <dbReference type="SAM" id="SignalP"/>
    </source>
</evidence>
<dbReference type="Gene3D" id="2.30.42.10">
    <property type="match status" value="1"/>
</dbReference>
<accession>A0A399FV09</accession>
<feature type="domain" description="PDZ" evidence="7">
    <location>
        <begin position="82"/>
        <end position="163"/>
    </location>
</feature>
<organism evidence="8 9">
    <name type="scientific">candidate division NPL-UPA2 bacterium Unc8</name>
    <dbReference type="NCBI Taxonomy" id="1980939"/>
    <lineage>
        <taxon>Bacteria</taxon>
    </lineage>
</organism>
<dbReference type="AlphaFoldDB" id="A0A399FV09"/>
<dbReference type="Proteomes" id="UP000266287">
    <property type="component" value="Unassembled WGS sequence"/>
</dbReference>
<dbReference type="Gene3D" id="3.90.226.10">
    <property type="entry name" value="2-enoyl-CoA Hydratase, Chain A, domain 1"/>
    <property type="match status" value="1"/>
</dbReference>
<dbReference type="GO" id="GO:0030288">
    <property type="term" value="C:outer membrane-bounded periplasmic space"/>
    <property type="evidence" value="ECO:0007669"/>
    <property type="project" value="TreeGrafter"/>
</dbReference>
<evidence type="ECO:0000313" key="9">
    <source>
        <dbReference type="Proteomes" id="UP000266287"/>
    </source>
</evidence>
<dbReference type="SUPFAM" id="SSF52096">
    <property type="entry name" value="ClpP/crotonase"/>
    <property type="match status" value="1"/>
</dbReference>
<dbReference type="SMART" id="SM00245">
    <property type="entry name" value="TSPc"/>
    <property type="match status" value="1"/>
</dbReference>
<evidence type="ECO:0000256" key="4">
    <source>
        <dbReference type="ARBA" id="ARBA00022825"/>
    </source>
</evidence>
<dbReference type="Pfam" id="PF03572">
    <property type="entry name" value="Peptidase_S41"/>
    <property type="match status" value="1"/>
</dbReference>